<dbReference type="EMBL" id="BSET01000001">
    <property type="protein sequence ID" value="GLK01318.1"/>
    <property type="molecule type" value="Genomic_DNA"/>
</dbReference>
<dbReference type="PROSITE" id="PS00211">
    <property type="entry name" value="ABC_TRANSPORTER_1"/>
    <property type="match status" value="1"/>
</dbReference>
<accession>A0A9W6HR24</accession>
<sequence>MTTPPLTTTRVLSLREVRVTRGDHTALRDVTATFYAGRLCAVIGPNGSGKSTLLDVAAGLREPQYGSVERQRGIRIALLAQSTPLPAHLPLTVRDVVTMGTWARLGPWRRRRPADRQIVESALATVELTAQARRPISTLSGGQRQRALLAQALAQRADLVLLDEPMAALDTRSRQIIADTVHQLVTSGTAVVAATHDPGEFTAVDDLIELNEGRLMP</sequence>
<name>A0A9W6HR24_9MICO</name>
<dbReference type="PROSITE" id="PS50893">
    <property type="entry name" value="ABC_TRANSPORTER_2"/>
    <property type="match status" value="1"/>
</dbReference>
<dbReference type="AlphaFoldDB" id="A0A9W6HR24"/>
<dbReference type="InterPro" id="IPR017871">
    <property type="entry name" value="ABC_transporter-like_CS"/>
</dbReference>
<dbReference type="InterPro" id="IPR003593">
    <property type="entry name" value="AAA+_ATPase"/>
</dbReference>
<proteinExistence type="inferred from homology"/>
<dbReference type="InterPro" id="IPR003439">
    <property type="entry name" value="ABC_transporter-like_ATP-bd"/>
</dbReference>
<evidence type="ECO:0000256" key="1">
    <source>
        <dbReference type="ARBA" id="ARBA00005417"/>
    </source>
</evidence>
<keyword evidence="2" id="KW-0813">Transport</keyword>
<dbReference type="InterPro" id="IPR047748">
    <property type="entry name" value="AztA-like"/>
</dbReference>
<keyword evidence="3" id="KW-0547">Nucleotide-binding</keyword>
<evidence type="ECO:0000313" key="6">
    <source>
        <dbReference type="EMBL" id="GLK01318.1"/>
    </source>
</evidence>
<reference evidence="6" key="2">
    <citation type="submission" date="2023-01" db="EMBL/GenBank/DDBJ databases">
        <authorList>
            <person name="Sun Q."/>
            <person name="Evtushenko L."/>
        </authorList>
    </citation>
    <scope>NUCLEOTIDE SEQUENCE</scope>
    <source>
        <strain evidence="6">VKM Ac-1958</strain>
    </source>
</reference>
<keyword evidence="7" id="KW-1185">Reference proteome</keyword>
<evidence type="ECO:0000256" key="3">
    <source>
        <dbReference type="ARBA" id="ARBA00022741"/>
    </source>
</evidence>
<evidence type="ECO:0000256" key="4">
    <source>
        <dbReference type="ARBA" id="ARBA00022840"/>
    </source>
</evidence>
<dbReference type="PANTHER" id="PTHR42734:SF5">
    <property type="entry name" value="IRON TRANSPORT SYSTEM ATP-BINDING PROTEIN HI_0361-RELATED"/>
    <property type="match status" value="1"/>
</dbReference>
<evidence type="ECO:0000256" key="2">
    <source>
        <dbReference type="ARBA" id="ARBA00022448"/>
    </source>
</evidence>
<dbReference type="Proteomes" id="UP001142325">
    <property type="component" value="Unassembled WGS sequence"/>
</dbReference>
<dbReference type="PANTHER" id="PTHR42734">
    <property type="entry name" value="METAL TRANSPORT SYSTEM ATP-BINDING PROTEIN TM_0124-RELATED"/>
    <property type="match status" value="1"/>
</dbReference>
<organism evidence="6 7">
    <name type="scientific">Microbacterium keratanolyticum</name>
    <dbReference type="NCBI Taxonomy" id="67574"/>
    <lineage>
        <taxon>Bacteria</taxon>
        <taxon>Bacillati</taxon>
        <taxon>Actinomycetota</taxon>
        <taxon>Actinomycetes</taxon>
        <taxon>Micrococcales</taxon>
        <taxon>Microbacteriaceae</taxon>
        <taxon>Microbacterium</taxon>
    </lineage>
</organism>
<evidence type="ECO:0000259" key="5">
    <source>
        <dbReference type="PROSITE" id="PS50893"/>
    </source>
</evidence>
<dbReference type="GO" id="GO:0016887">
    <property type="term" value="F:ATP hydrolysis activity"/>
    <property type="evidence" value="ECO:0007669"/>
    <property type="project" value="InterPro"/>
</dbReference>
<comment type="caution">
    <text evidence="6">The sequence shown here is derived from an EMBL/GenBank/DDBJ whole genome shotgun (WGS) entry which is preliminary data.</text>
</comment>
<comment type="similarity">
    <text evidence="1">Belongs to the ABC transporter superfamily.</text>
</comment>
<dbReference type="InterPro" id="IPR050153">
    <property type="entry name" value="Metal_Ion_Import_ABC"/>
</dbReference>
<dbReference type="Gene3D" id="3.40.50.300">
    <property type="entry name" value="P-loop containing nucleotide triphosphate hydrolases"/>
    <property type="match status" value="1"/>
</dbReference>
<gene>
    <name evidence="6" type="ORF">GCM10017596_10330</name>
</gene>
<keyword evidence="4" id="KW-0067">ATP-binding</keyword>
<feature type="domain" description="ABC transporter" evidence="5">
    <location>
        <begin position="12"/>
        <end position="216"/>
    </location>
</feature>
<dbReference type="Pfam" id="PF00005">
    <property type="entry name" value="ABC_tran"/>
    <property type="match status" value="1"/>
</dbReference>
<reference evidence="6" key="1">
    <citation type="journal article" date="2014" name="Int. J. Syst. Evol. Microbiol.">
        <title>Complete genome sequence of Corynebacterium casei LMG S-19264T (=DSM 44701T), isolated from a smear-ripened cheese.</title>
        <authorList>
            <consortium name="US DOE Joint Genome Institute (JGI-PGF)"/>
            <person name="Walter F."/>
            <person name="Albersmeier A."/>
            <person name="Kalinowski J."/>
            <person name="Ruckert C."/>
        </authorList>
    </citation>
    <scope>NUCLEOTIDE SEQUENCE</scope>
    <source>
        <strain evidence="6">VKM Ac-1958</strain>
    </source>
</reference>
<evidence type="ECO:0000313" key="7">
    <source>
        <dbReference type="Proteomes" id="UP001142325"/>
    </source>
</evidence>
<dbReference type="SMART" id="SM00382">
    <property type="entry name" value="AAA"/>
    <property type="match status" value="1"/>
</dbReference>
<protein>
    <submittedName>
        <fullName evidence="6">ABC transporter ATPase</fullName>
    </submittedName>
</protein>
<dbReference type="NCBIfam" id="NF040873">
    <property type="entry name" value="AztA"/>
    <property type="match status" value="1"/>
</dbReference>
<dbReference type="RefSeq" id="WP_204938970.1">
    <property type="nucleotide sequence ID" value="NZ_BAAAUM010000001.1"/>
</dbReference>
<dbReference type="InterPro" id="IPR027417">
    <property type="entry name" value="P-loop_NTPase"/>
</dbReference>
<dbReference type="SUPFAM" id="SSF52540">
    <property type="entry name" value="P-loop containing nucleoside triphosphate hydrolases"/>
    <property type="match status" value="1"/>
</dbReference>
<dbReference type="GO" id="GO:0005524">
    <property type="term" value="F:ATP binding"/>
    <property type="evidence" value="ECO:0007669"/>
    <property type="project" value="UniProtKB-KW"/>
</dbReference>